<reference evidence="5 6" key="1">
    <citation type="journal article" date="2014" name="BMC Genomics">
        <title>Comparison of environmental and isolate Sulfobacillus genomes reveals diverse carbon, sulfur, nitrogen, and hydrogen metabolisms.</title>
        <authorList>
            <person name="Justice N.B."/>
            <person name="Norman A."/>
            <person name="Brown C.T."/>
            <person name="Singh A."/>
            <person name="Thomas B.C."/>
            <person name="Banfield J.F."/>
        </authorList>
    </citation>
    <scope>NUCLEOTIDE SEQUENCE [LARGE SCALE GENOMIC DNA]</scope>
    <source>
        <strain evidence="5">AMDSBA3</strain>
    </source>
</reference>
<evidence type="ECO:0000256" key="1">
    <source>
        <dbReference type="ARBA" id="ARBA00006484"/>
    </source>
</evidence>
<dbReference type="GO" id="GO:0008206">
    <property type="term" value="P:bile acid metabolic process"/>
    <property type="evidence" value="ECO:0007669"/>
    <property type="project" value="UniProtKB-ARBA"/>
</dbReference>
<keyword evidence="2" id="KW-0560">Oxidoreductase</keyword>
<name>A0A2T2WFW6_9FIRM</name>
<dbReference type="Proteomes" id="UP000241848">
    <property type="component" value="Unassembled WGS sequence"/>
</dbReference>
<sequence length="267" mass="28318">MEKEFLGRLAVVTGGAHGIGRATALRMAQGGATVWILDRDGNAGEQFVDELSQQSYNAHFMKTELAQRSSVEFAFGRIQDEAGGVDMLLSCAGIQRYGDVVETSEETWDEVFDVNVKSAYFVCHAAIPMMRRRGGGAIVLVSSVQAFATQERVVAYAASKGALVTMTKALALDHARDRIRVNAVAPGSVDTPMLRSSAALFASGDASQLLDQWGLAHPLKRLAQAEEIAEVVAFLASDRASFVTGATVPVDGGLLAKVGVILPSSSD</sequence>
<proteinExistence type="inferred from homology"/>
<protein>
    <submittedName>
        <fullName evidence="5">Short-chain dehydrogenase</fullName>
    </submittedName>
</protein>
<dbReference type="EMBL" id="PXYV01000042">
    <property type="protein sequence ID" value="PSR21110.1"/>
    <property type="molecule type" value="Genomic_DNA"/>
</dbReference>
<keyword evidence="3" id="KW-0520">NAD</keyword>
<evidence type="ECO:0000259" key="4">
    <source>
        <dbReference type="SMART" id="SM00822"/>
    </source>
</evidence>
<dbReference type="SUPFAM" id="SSF51735">
    <property type="entry name" value="NAD(P)-binding Rossmann-fold domains"/>
    <property type="match status" value="1"/>
</dbReference>
<dbReference type="AlphaFoldDB" id="A0A2T2WFW6"/>
<comment type="similarity">
    <text evidence="1">Belongs to the short-chain dehydrogenases/reductases (SDR) family.</text>
</comment>
<accession>A0A2T2WFW6</accession>
<comment type="caution">
    <text evidence="5">The sequence shown here is derived from an EMBL/GenBank/DDBJ whole genome shotgun (WGS) entry which is preliminary data.</text>
</comment>
<feature type="domain" description="Ketoreductase" evidence="4">
    <location>
        <begin position="8"/>
        <end position="192"/>
    </location>
</feature>
<organism evidence="5 6">
    <name type="scientific">Sulfobacillus acidophilus</name>
    <dbReference type="NCBI Taxonomy" id="53633"/>
    <lineage>
        <taxon>Bacteria</taxon>
        <taxon>Bacillati</taxon>
        <taxon>Bacillota</taxon>
        <taxon>Clostridia</taxon>
        <taxon>Eubacteriales</taxon>
        <taxon>Clostridiales Family XVII. Incertae Sedis</taxon>
        <taxon>Sulfobacillus</taxon>
    </lineage>
</organism>
<dbReference type="InterPro" id="IPR002347">
    <property type="entry name" value="SDR_fam"/>
</dbReference>
<dbReference type="PRINTS" id="PR00080">
    <property type="entry name" value="SDRFAMILY"/>
</dbReference>
<dbReference type="PANTHER" id="PTHR24321">
    <property type="entry name" value="DEHYDROGENASES, SHORT CHAIN"/>
    <property type="match status" value="1"/>
</dbReference>
<dbReference type="PRINTS" id="PR00081">
    <property type="entry name" value="GDHRDH"/>
</dbReference>
<dbReference type="Pfam" id="PF13561">
    <property type="entry name" value="adh_short_C2"/>
    <property type="match status" value="1"/>
</dbReference>
<dbReference type="FunFam" id="3.40.50.720:FF:000084">
    <property type="entry name" value="Short-chain dehydrogenase reductase"/>
    <property type="match status" value="1"/>
</dbReference>
<dbReference type="PANTHER" id="PTHR24321:SF8">
    <property type="entry name" value="ESTRADIOL 17-BETA-DEHYDROGENASE 8-RELATED"/>
    <property type="match status" value="1"/>
</dbReference>
<gene>
    <name evidence="5" type="ORF">C7B45_12155</name>
</gene>
<evidence type="ECO:0000256" key="2">
    <source>
        <dbReference type="ARBA" id="ARBA00023002"/>
    </source>
</evidence>
<evidence type="ECO:0000256" key="3">
    <source>
        <dbReference type="ARBA" id="ARBA00023027"/>
    </source>
</evidence>
<dbReference type="PROSITE" id="PS00061">
    <property type="entry name" value="ADH_SHORT"/>
    <property type="match status" value="1"/>
</dbReference>
<evidence type="ECO:0000313" key="5">
    <source>
        <dbReference type="EMBL" id="PSR21110.1"/>
    </source>
</evidence>
<dbReference type="InterPro" id="IPR036291">
    <property type="entry name" value="NAD(P)-bd_dom_sf"/>
</dbReference>
<dbReference type="SMART" id="SM00822">
    <property type="entry name" value="PKS_KR"/>
    <property type="match status" value="1"/>
</dbReference>
<dbReference type="NCBIfam" id="NF005559">
    <property type="entry name" value="PRK07231.1"/>
    <property type="match status" value="1"/>
</dbReference>
<dbReference type="GO" id="GO:0016491">
    <property type="term" value="F:oxidoreductase activity"/>
    <property type="evidence" value="ECO:0007669"/>
    <property type="project" value="UniProtKB-KW"/>
</dbReference>
<dbReference type="InterPro" id="IPR057326">
    <property type="entry name" value="KR_dom"/>
</dbReference>
<evidence type="ECO:0000313" key="6">
    <source>
        <dbReference type="Proteomes" id="UP000241848"/>
    </source>
</evidence>
<dbReference type="InterPro" id="IPR020904">
    <property type="entry name" value="Sc_DH/Rdtase_CS"/>
</dbReference>
<dbReference type="CDD" id="cd05233">
    <property type="entry name" value="SDR_c"/>
    <property type="match status" value="1"/>
</dbReference>
<dbReference type="Gene3D" id="3.40.50.720">
    <property type="entry name" value="NAD(P)-binding Rossmann-like Domain"/>
    <property type="match status" value="1"/>
</dbReference>